<keyword evidence="2" id="KW-1185">Reference proteome</keyword>
<protein>
    <submittedName>
        <fullName evidence="1">Substrate-binding periplasmic protein</fullName>
    </submittedName>
</protein>
<dbReference type="RefSeq" id="WP_377126103.1">
    <property type="nucleotide sequence ID" value="NZ_JBHRSD010000029.1"/>
</dbReference>
<proteinExistence type="predicted"/>
<dbReference type="PANTHER" id="PTHR38834">
    <property type="entry name" value="PERIPLASMIC SUBSTRATE BINDING PROTEIN FAMILY 3"/>
    <property type="match status" value="1"/>
</dbReference>
<dbReference type="Proteomes" id="UP001595453">
    <property type="component" value="Unassembled WGS sequence"/>
</dbReference>
<dbReference type="PANTHER" id="PTHR38834:SF3">
    <property type="entry name" value="SOLUTE-BINDING PROTEIN FAMILY 3_N-TERMINAL DOMAIN-CONTAINING PROTEIN"/>
    <property type="match status" value="1"/>
</dbReference>
<evidence type="ECO:0000313" key="1">
    <source>
        <dbReference type="EMBL" id="MFC3033876.1"/>
    </source>
</evidence>
<sequence>MAHLSANIHVLPWYRSQQIVEQTPNTLIYSLVRTPERESQFIWLLPLCRLDISFYRLKSRTDIHINTLSDARRYVVAVASGQPSEAFLRQHDFSSEDNLVPLTSLEQSAGMMEKSRVDLVFGASQFLENLVSQNQAQNEWIKVLTVNELSKQTYLAANKDSRGDVLNALQAAVQLFVESEPNDTECSTTEQP</sequence>
<gene>
    <name evidence="1" type="ORF">ACFOEE_15260</name>
</gene>
<dbReference type="Gene3D" id="3.40.190.10">
    <property type="entry name" value="Periplasmic binding protein-like II"/>
    <property type="match status" value="2"/>
</dbReference>
<evidence type="ECO:0000313" key="2">
    <source>
        <dbReference type="Proteomes" id="UP001595453"/>
    </source>
</evidence>
<accession>A0ABV7CMV3</accession>
<organism evidence="1 2">
    <name type="scientific">Pseudoalteromonas fenneropenaei</name>
    <dbReference type="NCBI Taxonomy" id="1737459"/>
    <lineage>
        <taxon>Bacteria</taxon>
        <taxon>Pseudomonadati</taxon>
        <taxon>Pseudomonadota</taxon>
        <taxon>Gammaproteobacteria</taxon>
        <taxon>Alteromonadales</taxon>
        <taxon>Pseudoalteromonadaceae</taxon>
        <taxon>Pseudoalteromonas</taxon>
    </lineage>
</organism>
<name>A0ABV7CMV3_9GAMM</name>
<dbReference type="SUPFAM" id="SSF53850">
    <property type="entry name" value="Periplasmic binding protein-like II"/>
    <property type="match status" value="1"/>
</dbReference>
<comment type="caution">
    <text evidence="1">The sequence shown here is derived from an EMBL/GenBank/DDBJ whole genome shotgun (WGS) entry which is preliminary data.</text>
</comment>
<dbReference type="EMBL" id="JBHRSD010000029">
    <property type="protein sequence ID" value="MFC3033876.1"/>
    <property type="molecule type" value="Genomic_DNA"/>
</dbReference>
<reference evidence="2" key="1">
    <citation type="journal article" date="2019" name="Int. J. Syst. Evol. Microbiol.">
        <title>The Global Catalogue of Microorganisms (GCM) 10K type strain sequencing project: providing services to taxonomists for standard genome sequencing and annotation.</title>
        <authorList>
            <consortium name="The Broad Institute Genomics Platform"/>
            <consortium name="The Broad Institute Genome Sequencing Center for Infectious Disease"/>
            <person name="Wu L."/>
            <person name="Ma J."/>
        </authorList>
    </citation>
    <scope>NUCLEOTIDE SEQUENCE [LARGE SCALE GENOMIC DNA]</scope>
    <source>
        <strain evidence="2">KCTC 42730</strain>
    </source>
</reference>